<dbReference type="Pfam" id="PF01554">
    <property type="entry name" value="MatE"/>
    <property type="match status" value="2"/>
</dbReference>
<gene>
    <name evidence="14" type="ORF">CQ394_15350</name>
</gene>
<dbReference type="InterPro" id="IPR002528">
    <property type="entry name" value="MATE_fam"/>
</dbReference>
<dbReference type="EMBL" id="PDCJ01000002">
    <property type="protein sequence ID" value="PEG30014.1"/>
    <property type="molecule type" value="Genomic_DNA"/>
</dbReference>
<dbReference type="Proteomes" id="UP000220840">
    <property type="component" value="Unassembled WGS sequence"/>
</dbReference>
<organism evidence="14 15">
    <name type="scientific">Clostridium neonatale</name>
    <dbReference type="NCBI Taxonomy" id="137838"/>
    <lineage>
        <taxon>Bacteria</taxon>
        <taxon>Bacillati</taxon>
        <taxon>Bacillota</taxon>
        <taxon>Clostridia</taxon>
        <taxon>Eubacteriales</taxon>
        <taxon>Clostridiaceae</taxon>
        <taxon>Clostridium</taxon>
    </lineage>
</organism>
<keyword evidence="7" id="KW-1003">Cell membrane</keyword>
<feature type="transmembrane region" description="Helical" evidence="13">
    <location>
        <begin position="416"/>
        <end position="437"/>
    </location>
</feature>
<evidence type="ECO:0000256" key="13">
    <source>
        <dbReference type="SAM" id="Phobius"/>
    </source>
</evidence>
<feature type="transmembrane region" description="Helical" evidence="13">
    <location>
        <begin position="197"/>
        <end position="218"/>
    </location>
</feature>
<reference evidence="14 15" key="1">
    <citation type="submission" date="2017-10" db="EMBL/GenBank/DDBJ databases">
        <title>Effective Description of Clostridium neonatale sp. nov. linked to necrotizing enterocolitis in neonates and a clarification of species assignable to the genus Clostridium (Prazmowski 1880) emend. Lawson and Rainey 2016.</title>
        <authorList>
            <person name="Bernard K."/>
            <person name="Burdz T."/>
            <person name="Wiebe D."/>
            <person name="Balcewich B."/>
            <person name="Alfa M."/>
            <person name="Bernier A.-M."/>
        </authorList>
    </citation>
    <scope>NUCLEOTIDE SEQUENCE [LARGE SCALE GENOMIC DNA]</scope>
    <source>
        <strain evidence="14 15">LCDC99A005</strain>
    </source>
</reference>
<keyword evidence="6" id="KW-0050">Antiport</keyword>
<dbReference type="InterPro" id="IPR048279">
    <property type="entry name" value="MdtK-like"/>
</dbReference>
<feature type="transmembrane region" description="Helical" evidence="13">
    <location>
        <begin position="59"/>
        <end position="79"/>
    </location>
</feature>
<dbReference type="OrthoDB" id="9776324at2"/>
<sequence length="447" mass="48914">MKNKIENLTEGVIWKKIVLFAIPIMLSNLLQQLYNACDSAVVGNFAGSEALAAVGSTDALINLLVGFFLGISTGTGVIFSRYFGADDEKKLLDVMNAAVMLSIICGIFIMIIGLIWTTDLLKIMHCPEDVINLATTYLRIYLLGMVGMLVYNVGSGIIRACGDSKHPLYYLMFSGILNLILNLIFVAGFNMGVAGSALATAISQFFSAFLVIMNLVRIPYSYRLNIRKIKFNKETAKQIIKISVPCGLQSSMFNISNMIVQIKINDFGSVAMAGCAAYEKIDGFLYMPMMALGLSISTFVGQNIGAGKYERIKKGVNVCLVLSVIMTMIGSAIVLLTGGRLLNVFTDNEEVKNIGILMMFILAPFTWTHSFTEILGGAIRGAGSAVQVMVITALNICVLRIIWMIVALPIKSDIKVLSWCYPVSWIICSICFIAYYVKGNWLKELNG</sequence>
<dbReference type="RefSeq" id="WP_058294181.1">
    <property type="nucleotide sequence ID" value="NZ_LN890327.1"/>
</dbReference>
<comment type="function">
    <text evidence="1">Multidrug efflux pump.</text>
</comment>
<keyword evidence="9 13" id="KW-1133">Transmembrane helix</keyword>
<evidence type="ECO:0000313" key="14">
    <source>
        <dbReference type="EMBL" id="PEG30014.1"/>
    </source>
</evidence>
<evidence type="ECO:0000256" key="3">
    <source>
        <dbReference type="ARBA" id="ARBA00010199"/>
    </source>
</evidence>
<feature type="transmembrane region" description="Helical" evidence="13">
    <location>
        <begin position="388"/>
        <end position="410"/>
    </location>
</feature>
<dbReference type="PIRSF" id="PIRSF006603">
    <property type="entry name" value="DinF"/>
    <property type="match status" value="1"/>
</dbReference>
<evidence type="ECO:0000256" key="1">
    <source>
        <dbReference type="ARBA" id="ARBA00003408"/>
    </source>
</evidence>
<dbReference type="AlphaFoldDB" id="A0A2A7ME35"/>
<evidence type="ECO:0000256" key="2">
    <source>
        <dbReference type="ARBA" id="ARBA00004651"/>
    </source>
</evidence>
<feature type="transmembrane region" description="Helical" evidence="13">
    <location>
        <begin position="318"/>
        <end position="342"/>
    </location>
</feature>
<evidence type="ECO:0000256" key="7">
    <source>
        <dbReference type="ARBA" id="ARBA00022475"/>
    </source>
</evidence>
<dbReference type="PANTHER" id="PTHR43298:SF2">
    <property type="entry name" value="FMN_FAD EXPORTER YEEO-RELATED"/>
    <property type="match status" value="1"/>
</dbReference>
<dbReference type="InterPro" id="IPR050222">
    <property type="entry name" value="MATE_MdtK"/>
</dbReference>
<comment type="similarity">
    <text evidence="3">Belongs to the multi antimicrobial extrusion (MATE) (TC 2.A.66.1) family.</text>
</comment>
<dbReference type="GO" id="GO:0042910">
    <property type="term" value="F:xenobiotic transmembrane transporter activity"/>
    <property type="evidence" value="ECO:0007669"/>
    <property type="project" value="InterPro"/>
</dbReference>
<evidence type="ECO:0000256" key="5">
    <source>
        <dbReference type="ARBA" id="ARBA00022448"/>
    </source>
</evidence>
<evidence type="ECO:0000256" key="4">
    <source>
        <dbReference type="ARBA" id="ARBA00020268"/>
    </source>
</evidence>
<dbReference type="CDD" id="cd13138">
    <property type="entry name" value="MATE_yoeA_like"/>
    <property type="match status" value="1"/>
</dbReference>
<evidence type="ECO:0000256" key="11">
    <source>
        <dbReference type="ARBA" id="ARBA00023136"/>
    </source>
</evidence>
<keyword evidence="10" id="KW-0406">Ion transport</keyword>
<keyword evidence="8 13" id="KW-0812">Transmembrane</keyword>
<name>A0A2A7ME35_9CLOT</name>
<accession>A0A2A7ME35</accession>
<feature type="transmembrane region" description="Helical" evidence="13">
    <location>
        <begin position="284"/>
        <end position="306"/>
    </location>
</feature>
<keyword evidence="5" id="KW-0813">Transport</keyword>
<comment type="subcellular location">
    <subcellularLocation>
        <location evidence="2">Cell membrane</location>
        <topology evidence="2">Multi-pass membrane protein</topology>
    </subcellularLocation>
</comment>
<evidence type="ECO:0000256" key="8">
    <source>
        <dbReference type="ARBA" id="ARBA00022692"/>
    </source>
</evidence>
<comment type="caution">
    <text evidence="14">The sequence shown here is derived from an EMBL/GenBank/DDBJ whole genome shotgun (WGS) entry which is preliminary data.</text>
</comment>
<evidence type="ECO:0000256" key="12">
    <source>
        <dbReference type="ARBA" id="ARBA00031636"/>
    </source>
</evidence>
<evidence type="ECO:0000313" key="15">
    <source>
        <dbReference type="Proteomes" id="UP000220840"/>
    </source>
</evidence>
<feature type="transmembrane region" description="Helical" evidence="13">
    <location>
        <begin position="91"/>
        <end position="116"/>
    </location>
</feature>
<feature type="transmembrane region" description="Helical" evidence="13">
    <location>
        <begin position="12"/>
        <end position="30"/>
    </location>
</feature>
<evidence type="ECO:0000256" key="10">
    <source>
        <dbReference type="ARBA" id="ARBA00023065"/>
    </source>
</evidence>
<dbReference type="NCBIfam" id="TIGR00797">
    <property type="entry name" value="matE"/>
    <property type="match status" value="1"/>
</dbReference>
<keyword evidence="15" id="KW-1185">Reference proteome</keyword>
<protein>
    <recommendedName>
        <fullName evidence="4">Probable multidrug resistance protein NorM</fullName>
    </recommendedName>
    <alternativeName>
        <fullName evidence="12">Multidrug-efflux transporter</fullName>
    </alternativeName>
</protein>
<keyword evidence="11 13" id="KW-0472">Membrane</keyword>
<feature type="transmembrane region" description="Helical" evidence="13">
    <location>
        <begin position="136"/>
        <end position="158"/>
    </location>
</feature>
<dbReference type="GO" id="GO:0006811">
    <property type="term" value="P:monoatomic ion transport"/>
    <property type="evidence" value="ECO:0007669"/>
    <property type="project" value="UniProtKB-KW"/>
</dbReference>
<dbReference type="PANTHER" id="PTHR43298">
    <property type="entry name" value="MULTIDRUG RESISTANCE PROTEIN NORM-RELATED"/>
    <property type="match status" value="1"/>
</dbReference>
<feature type="transmembrane region" description="Helical" evidence="13">
    <location>
        <begin position="170"/>
        <end position="191"/>
    </location>
</feature>
<dbReference type="STRING" id="137838.GCA_001458595_01306"/>
<dbReference type="GO" id="GO:0015297">
    <property type="term" value="F:antiporter activity"/>
    <property type="evidence" value="ECO:0007669"/>
    <property type="project" value="UniProtKB-KW"/>
</dbReference>
<proteinExistence type="inferred from homology"/>
<evidence type="ECO:0000256" key="9">
    <source>
        <dbReference type="ARBA" id="ARBA00022989"/>
    </source>
</evidence>
<dbReference type="GO" id="GO:0005886">
    <property type="term" value="C:plasma membrane"/>
    <property type="evidence" value="ECO:0007669"/>
    <property type="project" value="UniProtKB-SubCell"/>
</dbReference>
<evidence type="ECO:0000256" key="6">
    <source>
        <dbReference type="ARBA" id="ARBA00022449"/>
    </source>
</evidence>
<feature type="transmembrane region" description="Helical" evidence="13">
    <location>
        <begin position="354"/>
        <end position="376"/>
    </location>
</feature>